<dbReference type="PANTHER" id="PTHR37305">
    <property type="entry name" value="INTEGRAL MEMBRANE PROTEIN-RELATED"/>
    <property type="match status" value="1"/>
</dbReference>
<keyword evidence="1" id="KW-1133">Transmembrane helix</keyword>
<proteinExistence type="predicted"/>
<gene>
    <name evidence="2" type="ORF">ACFPOF_19815</name>
</gene>
<keyword evidence="1" id="KW-0812">Transmembrane</keyword>
<accession>A0ABW0HUV0</accession>
<keyword evidence="3" id="KW-1185">Reference proteome</keyword>
<dbReference type="Pfam" id="PF12730">
    <property type="entry name" value="ABC2_membrane_4"/>
    <property type="match status" value="1"/>
</dbReference>
<keyword evidence="1" id="KW-0472">Membrane</keyword>
<dbReference type="EMBL" id="JBHSMI010000028">
    <property type="protein sequence ID" value="MFC5404995.1"/>
    <property type="molecule type" value="Genomic_DNA"/>
</dbReference>
<feature type="transmembrane region" description="Helical" evidence="1">
    <location>
        <begin position="63"/>
        <end position="86"/>
    </location>
</feature>
<dbReference type="PANTHER" id="PTHR37305:SF1">
    <property type="entry name" value="MEMBRANE PROTEIN"/>
    <property type="match status" value="1"/>
</dbReference>
<reference evidence="3" key="1">
    <citation type="journal article" date="2019" name="Int. J. Syst. Evol. Microbiol.">
        <title>The Global Catalogue of Microorganisms (GCM) 10K type strain sequencing project: providing services to taxonomists for standard genome sequencing and annotation.</title>
        <authorList>
            <consortium name="The Broad Institute Genomics Platform"/>
            <consortium name="The Broad Institute Genome Sequencing Center for Infectious Disease"/>
            <person name="Wu L."/>
            <person name="Ma J."/>
        </authorList>
    </citation>
    <scope>NUCLEOTIDE SEQUENCE [LARGE SCALE GENOMIC DNA]</scope>
    <source>
        <strain evidence="3">CGMCC 1.18575</strain>
    </source>
</reference>
<comment type="caution">
    <text evidence="2">The sequence shown here is derived from an EMBL/GenBank/DDBJ whole genome shotgun (WGS) entry which is preliminary data.</text>
</comment>
<feature type="transmembrane region" description="Helical" evidence="1">
    <location>
        <begin position="107"/>
        <end position="132"/>
    </location>
</feature>
<evidence type="ECO:0000313" key="2">
    <source>
        <dbReference type="EMBL" id="MFC5404995.1"/>
    </source>
</evidence>
<feature type="transmembrane region" description="Helical" evidence="1">
    <location>
        <begin position="239"/>
        <end position="261"/>
    </location>
</feature>
<dbReference type="Proteomes" id="UP001596113">
    <property type="component" value="Unassembled WGS sequence"/>
</dbReference>
<evidence type="ECO:0000256" key="1">
    <source>
        <dbReference type="SAM" id="Phobius"/>
    </source>
</evidence>
<feature type="transmembrane region" description="Helical" evidence="1">
    <location>
        <begin position="25"/>
        <end position="43"/>
    </location>
</feature>
<sequence length="268" mass="29857">MRRLANFLKLVQNENMKIYKRIRTWIMLGIVVGAPILISLGVLMTNGSNASSSWSMMSVESLISLSLSTIFTVVVASETVAGEFTWGTIKLLLIRPWSRSAILLSKYLSTMLFGLIFFIATYIVTLLINMAIFGSSDKTDILATISGMSNMEYMLNYYLYRFISLIIIVTFSFMLSSAFRSSGLAIGLAISILFAGSIVTGLLSMSDKKWVEYILFMHLDLTAYINQPAGPFNNHPMSLGFSLAVLAGYFILFNLVSWTVFRKRDVAA</sequence>
<feature type="transmembrane region" description="Helical" evidence="1">
    <location>
        <begin position="158"/>
        <end position="176"/>
    </location>
</feature>
<feature type="transmembrane region" description="Helical" evidence="1">
    <location>
        <begin position="183"/>
        <end position="203"/>
    </location>
</feature>
<name>A0ABW0HUV0_9BACL</name>
<evidence type="ECO:0000313" key="3">
    <source>
        <dbReference type="Proteomes" id="UP001596113"/>
    </source>
</evidence>
<dbReference type="RefSeq" id="WP_378135787.1">
    <property type="nucleotide sequence ID" value="NZ_JBHSMI010000028.1"/>
</dbReference>
<organism evidence="2 3">
    <name type="scientific">Cohnella soli</name>
    <dbReference type="NCBI Taxonomy" id="425005"/>
    <lineage>
        <taxon>Bacteria</taxon>
        <taxon>Bacillati</taxon>
        <taxon>Bacillota</taxon>
        <taxon>Bacilli</taxon>
        <taxon>Bacillales</taxon>
        <taxon>Paenibacillaceae</taxon>
        <taxon>Cohnella</taxon>
    </lineage>
</organism>
<protein>
    <submittedName>
        <fullName evidence="2">ABC transporter permease</fullName>
    </submittedName>
</protein>